<dbReference type="Proteomes" id="UP001501204">
    <property type="component" value="Unassembled WGS sequence"/>
</dbReference>
<evidence type="ECO:0000256" key="1">
    <source>
        <dbReference type="SAM" id="MobiDB-lite"/>
    </source>
</evidence>
<comment type="caution">
    <text evidence="3">The sequence shown here is derived from an EMBL/GenBank/DDBJ whole genome shotgun (WGS) entry which is preliminary data.</text>
</comment>
<organism evidence="3 4">
    <name type="scientific">Kocuria aegyptia</name>
    <dbReference type="NCBI Taxonomy" id="330943"/>
    <lineage>
        <taxon>Bacteria</taxon>
        <taxon>Bacillati</taxon>
        <taxon>Actinomycetota</taxon>
        <taxon>Actinomycetes</taxon>
        <taxon>Micrococcales</taxon>
        <taxon>Micrococcaceae</taxon>
        <taxon>Kocuria</taxon>
    </lineage>
</organism>
<dbReference type="EMBL" id="BAAAOA010000027">
    <property type="protein sequence ID" value="GAA1762996.1"/>
    <property type="molecule type" value="Genomic_DNA"/>
</dbReference>
<evidence type="ECO:0000313" key="4">
    <source>
        <dbReference type="Proteomes" id="UP001501204"/>
    </source>
</evidence>
<keyword evidence="4" id="KW-1185">Reference proteome</keyword>
<keyword evidence="2" id="KW-1133">Transmembrane helix</keyword>
<accession>A0ABN2KSF4</accession>
<feature type="transmembrane region" description="Helical" evidence="2">
    <location>
        <begin position="88"/>
        <end position="107"/>
    </location>
</feature>
<evidence type="ECO:0000256" key="2">
    <source>
        <dbReference type="SAM" id="Phobius"/>
    </source>
</evidence>
<feature type="compositionally biased region" description="Basic residues" evidence="1">
    <location>
        <begin position="59"/>
        <end position="83"/>
    </location>
</feature>
<evidence type="ECO:0000313" key="3">
    <source>
        <dbReference type="EMBL" id="GAA1762996.1"/>
    </source>
</evidence>
<name>A0ABN2KSF4_9MICC</name>
<protein>
    <recommendedName>
        <fullName evidence="5">Peptidase</fullName>
    </recommendedName>
</protein>
<dbReference type="SUPFAM" id="SSF55486">
    <property type="entry name" value="Metalloproteases ('zincins'), catalytic domain"/>
    <property type="match status" value="1"/>
</dbReference>
<keyword evidence="2" id="KW-0812">Transmembrane</keyword>
<feature type="compositionally biased region" description="Basic and acidic residues" evidence="1">
    <location>
        <begin position="45"/>
        <end position="58"/>
    </location>
</feature>
<evidence type="ECO:0008006" key="5">
    <source>
        <dbReference type="Google" id="ProtNLM"/>
    </source>
</evidence>
<dbReference type="InterPro" id="IPR024079">
    <property type="entry name" value="MetalloPept_cat_dom_sf"/>
</dbReference>
<sequence>MHQPGGTTPHRGASPRTRDEHTAAVRPKRSPSGRIPQWALDDALEEHRQVRLRPGEQRRRARSAARATRRSARRWATAPRRRGRAWRATPAVGVVVLLMLWLTPGLFQDYALPALRPYLPNTSAPPPGVGAAPAPLGTPPVVEDLGGYRFMDSPDPGQPMVAYDPCRPVHYVVRPDGGPPGGGQLIEEAVAEISSATGLRFVPGGTTTEAPAEQRAPYQPERYGRQWAPVLITWSDETEVPGLAGDVVGLGGSTARQAPGRPFVYVTGQVTLDAPGLARVLDHPDGAAHVRATIIHELAHVVGLAHVDDPAQMMHPAGGSTVLSAGDRAGLARLGAGECVPQL</sequence>
<proteinExistence type="predicted"/>
<dbReference type="RefSeq" id="WP_344122509.1">
    <property type="nucleotide sequence ID" value="NZ_BAAAOA010000027.1"/>
</dbReference>
<dbReference type="Gene3D" id="3.40.390.10">
    <property type="entry name" value="Collagenase (Catalytic Domain)"/>
    <property type="match status" value="1"/>
</dbReference>
<reference evidence="3 4" key="1">
    <citation type="journal article" date="2019" name="Int. J. Syst. Evol. Microbiol.">
        <title>The Global Catalogue of Microorganisms (GCM) 10K type strain sequencing project: providing services to taxonomists for standard genome sequencing and annotation.</title>
        <authorList>
            <consortium name="The Broad Institute Genomics Platform"/>
            <consortium name="The Broad Institute Genome Sequencing Center for Infectious Disease"/>
            <person name="Wu L."/>
            <person name="Ma J."/>
        </authorList>
    </citation>
    <scope>NUCLEOTIDE SEQUENCE [LARGE SCALE GENOMIC DNA]</scope>
    <source>
        <strain evidence="3 4">JCM 14735</strain>
    </source>
</reference>
<feature type="region of interest" description="Disordered" evidence="1">
    <location>
        <begin position="1"/>
        <end position="83"/>
    </location>
</feature>
<keyword evidence="2" id="KW-0472">Membrane</keyword>
<gene>
    <name evidence="3" type="ORF">GCM10009767_22260</name>
</gene>